<dbReference type="EMBL" id="JABCRI010000009">
    <property type="protein sequence ID" value="KAF8400242.1"/>
    <property type="molecule type" value="Genomic_DNA"/>
</dbReference>
<proteinExistence type="predicted"/>
<organism evidence="4 5">
    <name type="scientific">Tetracentron sinense</name>
    <name type="common">Spur-leaf</name>
    <dbReference type="NCBI Taxonomy" id="13715"/>
    <lineage>
        <taxon>Eukaryota</taxon>
        <taxon>Viridiplantae</taxon>
        <taxon>Streptophyta</taxon>
        <taxon>Embryophyta</taxon>
        <taxon>Tracheophyta</taxon>
        <taxon>Spermatophyta</taxon>
        <taxon>Magnoliopsida</taxon>
        <taxon>Trochodendrales</taxon>
        <taxon>Trochodendraceae</taxon>
        <taxon>Tetracentron</taxon>
    </lineage>
</organism>
<evidence type="ECO:0000256" key="2">
    <source>
        <dbReference type="PROSITE-ProRule" id="PRU00708"/>
    </source>
</evidence>
<evidence type="ECO:0000313" key="4">
    <source>
        <dbReference type="EMBL" id="KAF8400242.1"/>
    </source>
</evidence>
<dbReference type="GO" id="GO:0003723">
    <property type="term" value="F:RNA binding"/>
    <property type="evidence" value="ECO:0007669"/>
    <property type="project" value="InterPro"/>
</dbReference>
<dbReference type="PROSITE" id="PS51257">
    <property type="entry name" value="PROKAR_LIPOPROTEIN"/>
    <property type="match status" value="1"/>
</dbReference>
<dbReference type="GO" id="GO:0009451">
    <property type="term" value="P:RNA modification"/>
    <property type="evidence" value="ECO:0007669"/>
    <property type="project" value="InterPro"/>
</dbReference>
<sequence>MVRFPLPLHIHHLRNNHFPQTISSTSSMLSSCTDLQTLKQIHATLILSNAFQPISFASKLITLYAEFDDLNSAVSVIKALPQPNTHIWNSIVKDHVDTGLFGAALFLYREMRELGVPHDGFTFPLVNRAISSLQNHLRYGEMIHCLAIQMGFGSDVYFCNTLIEVYVKYGCISSARQLFDEMPQRDLVSWTSMISGYVWERSIAKSFRLFHEMRSKLEPGPVTLVIMLQACSVSENVTKGREFHAYVIKKGFESAGSVQNSILTMYTKTGSYEYSAILFNKFEKRDVVSWNIMISGYSSKGDFSRLAESFNEMRTEVMPNLETLTLVISFFAKFGNLLQGKKVHCFSIKTGLHDTVLETSLVDFYAKCGAVELSAQMFKEIPQRNSITWSAMMSGFVQNGYFKEAIELFQQMQMACLKPGPDILRSLVLAYTHEGALQLGKGVHCHVIRNMFYSSSEDSTLMETSILNMYAKCGSIVSARRCFDRMLIKDVVVWSSMIEGYGTHGLGLEALKLFNQMEEEGVEPNSVTFINLLSACSYSGLVSKGCRIFHHMNWRFGIKPDLNHYTCMVDLLGRSGKLPEALAIIEQKVADPDSGIWGALLSASRVFLDSDLGAYAAHQLLELEPDNAGYHTLLSNAYASVERWAEVEAVRRVMNEMDLKKKPGWSCIEAKDGLHGDDLKSHDEKESDGGDLSSPASQDHHNHPFEGDDDGEQEKRDSSSDVPVEGSDVVREFKSDEDSEIQNVSIEYVESVKEEESRFGGSSGDAGSSGSSSNSKNS</sequence>
<evidence type="ECO:0000313" key="5">
    <source>
        <dbReference type="Proteomes" id="UP000655225"/>
    </source>
</evidence>
<dbReference type="NCBIfam" id="TIGR00756">
    <property type="entry name" value="PPR"/>
    <property type="match status" value="4"/>
</dbReference>
<dbReference type="Gene3D" id="1.25.40.10">
    <property type="entry name" value="Tetratricopeptide repeat domain"/>
    <property type="match status" value="5"/>
</dbReference>
<dbReference type="InterPro" id="IPR011990">
    <property type="entry name" value="TPR-like_helical_dom_sf"/>
</dbReference>
<feature type="region of interest" description="Disordered" evidence="3">
    <location>
        <begin position="673"/>
        <end position="778"/>
    </location>
</feature>
<evidence type="ECO:0000256" key="1">
    <source>
        <dbReference type="ARBA" id="ARBA00022737"/>
    </source>
</evidence>
<dbReference type="Pfam" id="PF20431">
    <property type="entry name" value="E_motif"/>
    <property type="match status" value="1"/>
</dbReference>
<keyword evidence="1" id="KW-0677">Repeat</keyword>
<dbReference type="Pfam" id="PF13041">
    <property type="entry name" value="PPR_2"/>
    <property type="match status" value="1"/>
</dbReference>
<dbReference type="OrthoDB" id="185373at2759"/>
<protein>
    <recommendedName>
        <fullName evidence="6">Pentatricopeptide repeat-containing protein</fullName>
    </recommendedName>
</protein>
<feature type="repeat" description="PPR" evidence="2">
    <location>
        <begin position="490"/>
        <end position="524"/>
    </location>
</feature>
<feature type="compositionally biased region" description="Low complexity" evidence="3">
    <location>
        <begin position="765"/>
        <end position="778"/>
    </location>
</feature>
<dbReference type="InterPro" id="IPR046960">
    <property type="entry name" value="PPR_At4g14850-like_plant"/>
</dbReference>
<name>A0A834Z6H3_TETSI</name>
<gene>
    <name evidence="4" type="ORF">HHK36_013539</name>
</gene>
<feature type="repeat" description="PPR" evidence="2">
    <location>
        <begin position="286"/>
        <end position="316"/>
    </location>
</feature>
<feature type="repeat" description="PPR" evidence="2">
    <location>
        <begin position="84"/>
        <end position="118"/>
    </location>
</feature>
<evidence type="ECO:0008006" key="6">
    <source>
        <dbReference type="Google" id="ProtNLM"/>
    </source>
</evidence>
<dbReference type="AlphaFoldDB" id="A0A834Z6H3"/>
<reference evidence="4 5" key="1">
    <citation type="submission" date="2020-04" db="EMBL/GenBank/DDBJ databases">
        <title>Plant Genome Project.</title>
        <authorList>
            <person name="Zhang R.-G."/>
        </authorList>
    </citation>
    <scope>NUCLEOTIDE SEQUENCE [LARGE SCALE GENOMIC DNA]</scope>
    <source>
        <strain evidence="4">YNK0</strain>
        <tissue evidence="4">Leaf</tissue>
    </source>
</reference>
<dbReference type="PANTHER" id="PTHR47926">
    <property type="entry name" value="PENTATRICOPEPTIDE REPEAT-CONTAINING PROTEIN"/>
    <property type="match status" value="1"/>
</dbReference>
<evidence type="ECO:0000256" key="3">
    <source>
        <dbReference type="SAM" id="MobiDB-lite"/>
    </source>
</evidence>
<dbReference type="FunFam" id="1.25.40.10:FF:000682">
    <property type="entry name" value="Pentatricopeptide repeat-containing protein At3g16610"/>
    <property type="match status" value="1"/>
</dbReference>
<dbReference type="FunFam" id="1.25.40.10:FF:000090">
    <property type="entry name" value="Pentatricopeptide repeat-containing protein, chloroplastic"/>
    <property type="match status" value="1"/>
</dbReference>
<feature type="repeat" description="PPR" evidence="2">
    <location>
        <begin position="385"/>
        <end position="419"/>
    </location>
</feature>
<dbReference type="InterPro" id="IPR002885">
    <property type="entry name" value="PPR_rpt"/>
</dbReference>
<feature type="compositionally biased region" description="Basic and acidic residues" evidence="3">
    <location>
        <begin position="673"/>
        <end position="688"/>
    </location>
</feature>
<dbReference type="InterPro" id="IPR046848">
    <property type="entry name" value="E_motif"/>
</dbReference>
<comment type="caution">
    <text evidence="4">The sequence shown here is derived from an EMBL/GenBank/DDBJ whole genome shotgun (WGS) entry which is preliminary data.</text>
</comment>
<feature type="repeat" description="PPR" evidence="2">
    <location>
        <begin position="155"/>
        <end position="189"/>
    </location>
</feature>
<dbReference type="OMA" id="GWSCIEA"/>
<dbReference type="Pfam" id="PF01535">
    <property type="entry name" value="PPR"/>
    <property type="match status" value="7"/>
</dbReference>
<accession>A0A834Z6H3</accession>
<dbReference type="PROSITE" id="PS51375">
    <property type="entry name" value="PPR"/>
    <property type="match status" value="5"/>
</dbReference>
<dbReference type="Proteomes" id="UP000655225">
    <property type="component" value="Unassembled WGS sequence"/>
</dbReference>
<keyword evidence="5" id="KW-1185">Reference proteome</keyword>